<protein>
    <submittedName>
        <fullName evidence="10">Peptidase</fullName>
    </submittedName>
</protein>
<dbReference type="GO" id="GO:0008270">
    <property type="term" value="F:zinc ion binding"/>
    <property type="evidence" value="ECO:0007669"/>
    <property type="project" value="InterPro"/>
</dbReference>
<keyword evidence="6" id="KW-0482">Metalloprotease</keyword>
<dbReference type="OrthoDB" id="9767214at2"/>
<keyword evidence="8" id="KW-0732">Signal</keyword>
<evidence type="ECO:0000256" key="6">
    <source>
        <dbReference type="ARBA" id="ARBA00023049"/>
    </source>
</evidence>
<comment type="caution">
    <text evidence="7">Lacks conserved residue(s) required for the propagation of feature annotation.</text>
</comment>
<sequence>MKQLVRAGLGLCLLAGVTAPASAEPIGFFQVEGVTYDSAIPTPEEVFGFEIGERPVRHSQMVDYLRQLAELSDRIDVETIGYSHEHRPILFFTITSPDNHANLDEIRETHLERRLGEAEADAAPMPIWLNYGVHGAESAGMDAAIPLLYHYAAADDEAVAETLDEAVLLVTAIFNPDGHTRRIDHVNTFWGYTNVSDPDHAQHDLWTKARTNHYWFDLNRQWLLLTQPEPQAWIRKWHEWKPMVSADFHEMGTDSPFYFHPGEPARMNPLIPDTARELTLGIAQHHVEWLDSEARLYTSEQGFDNFYIGKGSTYPQVNGSLGILFEIGAARGGEIESERGLVSHADNVRTHFRTSLTTVQGSLAQREAITDFQRGFFEDVAQLARQDSARAYVFSAPGDASRAARFIELLRQHDIAVNTLARDVEVDGRTYAAADSFVVDLNQAQYRMIRGLFDRLTEFEENIFYDVSGWTLPLAYDLDYAPLGGQFSANLVGDAATGAMAPAVPPRASYGYVFSWTDSLAPRALYSVLDAGLFARVATEPFEAQTTDGTLEFARGSVFVPLARQDMGGADIHELVRSITDDTGIRVHAVTSGFTPTSGADFGAADVFRTVERPEVLVLFDDGLASYDAGEVWWTLDYRMRVPVTLRQKDDLGGLDWSRYTHMVLVGGNAALSESATGRVNQWITEQGGTLIATRQGALWAQSAILGLEAGEDGDAEAGESGEAVPDETRPERLDFADMGVRDAEHIIGGALFETDIDITNPIGYGLSDRQLAVNRNMTATLTRPEGDPYAVVSEYTDAPLLSGYASDRRIGEIAGTPAVVARRHGQGSVVLIADNPVFRGTYAGSERVLTNAIFLSGLLDRPFGDYEE</sequence>
<comment type="caution">
    <text evidence="10">The sequence shown here is derived from an EMBL/GenBank/DDBJ whole genome shotgun (WGS) entry which is preliminary data.</text>
</comment>
<dbReference type="SUPFAM" id="SSF53187">
    <property type="entry name" value="Zn-dependent exopeptidases"/>
    <property type="match status" value="1"/>
</dbReference>
<keyword evidence="5" id="KW-0862">Zinc</keyword>
<reference evidence="10 11" key="1">
    <citation type="journal article" date="2013" name="Int. J. Syst. Evol. Microbiol.">
        <title>Marinicauda pacifica gen. nov., sp. nov., a prosthecate alphaproteobacterium of the family Hyphomonadaceae isolated from deep seawater.</title>
        <authorList>
            <person name="Zhang X.Y."/>
            <person name="Li G.W."/>
            <person name="Wang C.S."/>
            <person name="Zhang Y.J."/>
            <person name="Xu X.W."/>
            <person name="Li H."/>
            <person name="Liu A."/>
            <person name="Liu C."/>
            <person name="Xie B.B."/>
            <person name="Qin Q.L."/>
            <person name="Xu Z."/>
            <person name="Chen X.L."/>
            <person name="Zhou B.C."/>
            <person name="Zhang Y.Z."/>
        </authorList>
    </citation>
    <scope>NUCLEOTIDE SEQUENCE [LARGE SCALE GENOMIC DNA]</scope>
    <source>
        <strain evidence="10 11">P-1 km-3</strain>
    </source>
</reference>
<evidence type="ECO:0000256" key="5">
    <source>
        <dbReference type="ARBA" id="ARBA00022833"/>
    </source>
</evidence>
<dbReference type="EMBL" id="SRXV01000001">
    <property type="protein sequence ID" value="TGY94675.1"/>
    <property type="molecule type" value="Genomic_DNA"/>
</dbReference>
<dbReference type="AlphaFoldDB" id="A0A4S2HF06"/>
<gene>
    <name evidence="10" type="ORF">E5162_05230</name>
</gene>
<dbReference type="Gene3D" id="3.40.50.880">
    <property type="match status" value="1"/>
</dbReference>
<evidence type="ECO:0000256" key="7">
    <source>
        <dbReference type="PROSITE-ProRule" id="PRU01379"/>
    </source>
</evidence>
<proteinExistence type="inferred from homology"/>
<evidence type="ECO:0000256" key="4">
    <source>
        <dbReference type="ARBA" id="ARBA00022801"/>
    </source>
</evidence>
<name>A0A4S2HF06_9PROT</name>
<feature type="signal peptide" evidence="8">
    <location>
        <begin position="1"/>
        <end position="23"/>
    </location>
</feature>
<dbReference type="InterPro" id="IPR000834">
    <property type="entry name" value="Peptidase_M14"/>
</dbReference>
<dbReference type="GO" id="GO:0006508">
    <property type="term" value="P:proteolysis"/>
    <property type="evidence" value="ECO:0007669"/>
    <property type="project" value="UniProtKB-KW"/>
</dbReference>
<dbReference type="PROSITE" id="PS52035">
    <property type="entry name" value="PEPTIDASE_M14"/>
    <property type="match status" value="1"/>
</dbReference>
<dbReference type="GO" id="GO:0004181">
    <property type="term" value="F:metallocarboxypeptidase activity"/>
    <property type="evidence" value="ECO:0007669"/>
    <property type="project" value="InterPro"/>
</dbReference>
<dbReference type="GO" id="GO:0005615">
    <property type="term" value="C:extracellular space"/>
    <property type="evidence" value="ECO:0007669"/>
    <property type="project" value="TreeGrafter"/>
</dbReference>
<accession>A0A4S2HF06</accession>
<dbReference type="PANTHER" id="PTHR11705:SF143">
    <property type="entry name" value="SLL0236 PROTEIN"/>
    <property type="match status" value="1"/>
</dbReference>
<dbReference type="Pfam" id="PF00246">
    <property type="entry name" value="Peptidase_M14"/>
    <property type="match status" value="1"/>
</dbReference>
<evidence type="ECO:0000313" key="11">
    <source>
        <dbReference type="Proteomes" id="UP000305451"/>
    </source>
</evidence>
<keyword evidence="4" id="KW-0378">Hydrolase</keyword>
<dbReference type="Gene3D" id="3.40.630.10">
    <property type="entry name" value="Zn peptidases"/>
    <property type="match status" value="1"/>
</dbReference>
<keyword evidence="3" id="KW-0645">Protease</keyword>
<dbReference type="PANTHER" id="PTHR11705">
    <property type="entry name" value="PROTEASE FAMILY M14 CARBOXYPEPTIDASE A,B"/>
    <property type="match status" value="1"/>
</dbReference>
<keyword evidence="11" id="KW-1185">Reference proteome</keyword>
<evidence type="ECO:0000313" key="10">
    <source>
        <dbReference type="EMBL" id="TGY94675.1"/>
    </source>
</evidence>
<dbReference type="InterPro" id="IPR029062">
    <property type="entry name" value="Class_I_gatase-like"/>
</dbReference>
<feature type="domain" description="Peptidase M14" evidence="9">
    <location>
        <begin position="54"/>
        <end position="355"/>
    </location>
</feature>
<organism evidence="10 11">
    <name type="scientific">Marinicauda pacifica</name>
    <dbReference type="NCBI Taxonomy" id="1133559"/>
    <lineage>
        <taxon>Bacteria</taxon>
        <taxon>Pseudomonadati</taxon>
        <taxon>Pseudomonadota</taxon>
        <taxon>Alphaproteobacteria</taxon>
        <taxon>Maricaulales</taxon>
        <taxon>Maricaulaceae</taxon>
        <taxon>Marinicauda</taxon>
    </lineage>
</organism>
<dbReference type="RefSeq" id="WP_135943872.1">
    <property type="nucleotide sequence ID" value="NZ_BMEI01000001.1"/>
</dbReference>
<evidence type="ECO:0000256" key="8">
    <source>
        <dbReference type="SAM" id="SignalP"/>
    </source>
</evidence>
<evidence type="ECO:0000259" key="9">
    <source>
        <dbReference type="PROSITE" id="PS52035"/>
    </source>
</evidence>
<comment type="cofactor">
    <cofactor evidence="1">
        <name>Zn(2+)</name>
        <dbReference type="ChEBI" id="CHEBI:29105"/>
    </cofactor>
</comment>
<dbReference type="Proteomes" id="UP000305451">
    <property type="component" value="Unassembled WGS sequence"/>
</dbReference>
<evidence type="ECO:0000256" key="1">
    <source>
        <dbReference type="ARBA" id="ARBA00001947"/>
    </source>
</evidence>
<dbReference type="SUPFAM" id="SSF52317">
    <property type="entry name" value="Class I glutamine amidotransferase-like"/>
    <property type="match status" value="1"/>
</dbReference>
<evidence type="ECO:0000256" key="2">
    <source>
        <dbReference type="ARBA" id="ARBA00005988"/>
    </source>
</evidence>
<evidence type="ECO:0000256" key="3">
    <source>
        <dbReference type="ARBA" id="ARBA00022670"/>
    </source>
</evidence>
<comment type="similarity">
    <text evidence="2 7">Belongs to the peptidase M14 family.</text>
</comment>
<feature type="chain" id="PRO_5020811515" evidence="8">
    <location>
        <begin position="24"/>
        <end position="869"/>
    </location>
</feature>